<dbReference type="EMBL" id="MTBC01000007">
    <property type="protein sequence ID" value="OQD42263.1"/>
    <property type="molecule type" value="Genomic_DNA"/>
</dbReference>
<evidence type="ECO:0000256" key="5">
    <source>
        <dbReference type="ARBA" id="ARBA00023124"/>
    </source>
</evidence>
<dbReference type="GO" id="GO:0008233">
    <property type="term" value="F:peptidase activity"/>
    <property type="evidence" value="ECO:0007669"/>
    <property type="project" value="UniProtKB-KW"/>
</dbReference>
<dbReference type="OrthoDB" id="9782620at2"/>
<comment type="similarity">
    <text evidence="1 8">Belongs to the SOS response-associated peptidase family.</text>
</comment>
<keyword evidence="7" id="KW-0456">Lyase</keyword>
<dbReference type="RefSeq" id="WP_080319290.1">
    <property type="nucleotide sequence ID" value="NZ_MTBC01000007.1"/>
</dbReference>
<dbReference type="InterPro" id="IPR003738">
    <property type="entry name" value="SRAP"/>
</dbReference>
<dbReference type="EC" id="3.4.-.-" evidence="8"/>
<evidence type="ECO:0000256" key="4">
    <source>
        <dbReference type="ARBA" id="ARBA00022801"/>
    </source>
</evidence>
<dbReference type="GO" id="GO:0003697">
    <property type="term" value="F:single-stranded DNA binding"/>
    <property type="evidence" value="ECO:0007669"/>
    <property type="project" value="InterPro"/>
</dbReference>
<evidence type="ECO:0000256" key="6">
    <source>
        <dbReference type="ARBA" id="ARBA00023125"/>
    </source>
</evidence>
<evidence type="ECO:0000313" key="10">
    <source>
        <dbReference type="Proteomes" id="UP000191680"/>
    </source>
</evidence>
<evidence type="ECO:0000256" key="7">
    <source>
        <dbReference type="ARBA" id="ARBA00023239"/>
    </source>
</evidence>
<dbReference type="Gene3D" id="3.90.1680.10">
    <property type="entry name" value="SOS response associated peptidase-like"/>
    <property type="match status" value="1"/>
</dbReference>
<keyword evidence="5" id="KW-0190">Covalent protein-DNA linkage</keyword>
<sequence>MIYKLSNVAELEEIEYEFGIPYKYPNLYAPQPIINGFREENLSIITLDKKHEIQYAIWGLMPNGFKDEWIVFQNLSNTLNVPKDNPNNDWVAESLENDRCLIIVTGFYTFLFEDGHIKPFLITLKDNKPFYLAGVYSILEDGFLSCAVVTTGTYNEISKFHDISDVAPLIISKTDGEKWLSPDISEENAEQIVNSLKELEFSVRPVPKKLFEKNLTPELVEMDLFPFSLN</sequence>
<evidence type="ECO:0000256" key="3">
    <source>
        <dbReference type="ARBA" id="ARBA00022763"/>
    </source>
</evidence>
<keyword evidence="6" id="KW-0238">DNA-binding</keyword>
<dbReference type="Proteomes" id="UP000191680">
    <property type="component" value="Unassembled WGS sequence"/>
</dbReference>
<dbReference type="InterPro" id="IPR036590">
    <property type="entry name" value="SRAP-like"/>
</dbReference>
<dbReference type="SUPFAM" id="SSF143081">
    <property type="entry name" value="BB1717-like"/>
    <property type="match status" value="1"/>
</dbReference>
<evidence type="ECO:0000256" key="8">
    <source>
        <dbReference type="RuleBase" id="RU364100"/>
    </source>
</evidence>
<proteinExistence type="inferred from homology"/>
<evidence type="ECO:0000313" key="9">
    <source>
        <dbReference type="EMBL" id="OQD42263.1"/>
    </source>
</evidence>
<dbReference type="GO" id="GO:0106300">
    <property type="term" value="P:protein-DNA covalent cross-linking repair"/>
    <property type="evidence" value="ECO:0007669"/>
    <property type="project" value="InterPro"/>
</dbReference>
<keyword evidence="2 8" id="KW-0645">Protease</keyword>
<gene>
    <name evidence="9" type="ORF">BUL40_10850</name>
</gene>
<name>A0A1V6LQ11_9FLAO</name>
<organism evidence="9 10">
    <name type="scientific">Croceivirga radicis</name>
    <dbReference type="NCBI Taxonomy" id="1929488"/>
    <lineage>
        <taxon>Bacteria</taxon>
        <taxon>Pseudomonadati</taxon>
        <taxon>Bacteroidota</taxon>
        <taxon>Flavobacteriia</taxon>
        <taxon>Flavobacteriales</taxon>
        <taxon>Flavobacteriaceae</taxon>
        <taxon>Croceivirga</taxon>
    </lineage>
</organism>
<dbReference type="AlphaFoldDB" id="A0A1V6LQ11"/>
<comment type="caution">
    <text evidence="9">The sequence shown here is derived from an EMBL/GenBank/DDBJ whole genome shotgun (WGS) entry which is preliminary data.</text>
</comment>
<evidence type="ECO:0000256" key="1">
    <source>
        <dbReference type="ARBA" id="ARBA00008136"/>
    </source>
</evidence>
<keyword evidence="4 8" id="KW-0378">Hydrolase</keyword>
<protein>
    <recommendedName>
        <fullName evidence="8">Abasic site processing protein</fullName>
        <ecNumber evidence="8">3.4.-.-</ecNumber>
    </recommendedName>
</protein>
<dbReference type="PANTHER" id="PTHR13604">
    <property type="entry name" value="DC12-RELATED"/>
    <property type="match status" value="1"/>
</dbReference>
<accession>A0A1V6LQ11</accession>
<dbReference type="Pfam" id="PF02586">
    <property type="entry name" value="SRAP"/>
    <property type="match status" value="1"/>
</dbReference>
<keyword evidence="10" id="KW-1185">Reference proteome</keyword>
<dbReference type="GO" id="GO:0006508">
    <property type="term" value="P:proteolysis"/>
    <property type="evidence" value="ECO:0007669"/>
    <property type="project" value="UniProtKB-KW"/>
</dbReference>
<dbReference type="PANTHER" id="PTHR13604:SF0">
    <property type="entry name" value="ABASIC SITE PROCESSING PROTEIN HMCES"/>
    <property type="match status" value="1"/>
</dbReference>
<reference evidence="9 10" key="1">
    <citation type="submission" date="2016-12" db="EMBL/GenBank/DDBJ databases">
        <authorList>
            <person name="Song W.-J."/>
            <person name="Kurnit D.M."/>
        </authorList>
    </citation>
    <scope>NUCLEOTIDE SEQUENCE [LARGE SCALE GENOMIC DNA]</scope>
    <source>
        <strain evidence="9 10">HSG9</strain>
    </source>
</reference>
<dbReference type="GO" id="GO:0016829">
    <property type="term" value="F:lyase activity"/>
    <property type="evidence" value="ECO:0007669"/>
    <property type="project" value="UniProtKB-KW"/>
</dbReference>
<keyword evidence="3" id="KW-0227">DNA damage</keyword>
<evidence type="ECO:0000256" key="2">
    <source>
        <dbReference type="ARBA" id="ARBA00022670"/>
    </source>
</evidence>